<gene>
    <name evidence="9" type="ORF">ACFOOL_03065</name>
</gene>
<dbReference type="Proteomes" id="UP001595613">
    <property type="component" value="Unassembled WGS sequence"/>
</dbReference>
<dbReference type="EMBL" id="JBHRYD010000001">
    <property type="protein sequence ID" value="MFC3703737.1"/>
    <property type="molecule type" value="Genomic_DNA"/>
</dbReference>
<dbReference type="InterPro" id="IPR001851">
    <property type="entry name" value="ABC_transp_permease"/>
</dbReference>
<evidence type="ECO:0000256" key="5">
    <source>
        <dbReference type="ARBA" id="ARBA00022692"/>
    </source>
</evidence>
<feature type="transmembrane region" description="Helical" evidence="8">
    <location>
        <begin position="166"/>
        <end position="188"/>
    </location>
</feature>
<evidence type="ECO:0000256" key="4">
    <source>
        <dbReference type="ARBA" id="ARBA00022519"/>
    </source>
</evidence>
<feature type="transmembrane region" description="Helical" evidence="8">
    <location>
        <begin position="23"/>
        <end position="40"/>
    </location>
</feature>
<sequence length="325" mass="33401">MTELGENPGIKMGLFSDPASRRVLVNILLVVGLYLVIGLLRPAFLSSGSFWSLSQQTSVLLLVALGATFVVMMGMIDLSIGSLVTLSAMVLAVSHPMLGDGAVLFAIAVTTAVGALNGVVITAFRLPSFLVTLGSLSIIQGITLTISPSYVRFQSDLVDFIAIQRLFGVVPVLTVIAVVMAVLFVLVARYSVFGRGAYAIGGGEKVAQLLGLPIRRYKIAAFAISGFTCAIAGVILAGQVGAGNPQIGARFLLDAIAAIAVGGTALSGGVGGPFGTVIGAAIITLISSGLVYFGAAEELQLIVKGLVVILAVYFTMKRGAGLIVK</sequence>
<evidence type="ECO:0000313" key="10">
    <source>
        <dbReference type="Proteomes" id="UP001595613"/>
    </source>
</evidence>
<proteinExistence type="predicted"/>
<organism evidence="9 10">
    <name type="scientific">Devosia honganensis</name>
    <dbReference type="NCBI Taxonomy" id="1610527"/>
    <lineage>
        <taxon>Bacteria</taxon>
        <taxon>Pseudomonadati</taxon>
        <taxon>Pseudomonadota</taxon>
        <taxon>Alphaproteobacteria</taxon>
        <taxon>Hyphomicrobiales</taxon>
        <taxon>Devosiaceae</taxon>
        <taxon>Devosia</taxon>
    </lineage>
</organism>
<comment type="caution">
    <text evidence="9">The sequence shown here is derived from an EMBL/GenBank/DDBJ whole genome shotgun (WGS) entry which is preliminary data.</text>
</comment>
<dbReference type="CDD" id="cd06579">
    <property type="entry name" value="TM_PBP1_transp_AraH_like"/>
    <property type="match status" value="1"/>
</dbReference>
<feature type="transmembrane region" description="Helical" evidence="8">
    <location>
        <begin position="299"/>
        <end position="316"/>
    </location>
</feature>
<protein>
    <submittedName>
        <fullName evidence="9">ABC transporter permease</fullName>
    </submittedName>
</protein>
<keyword evidence="2" id="KW-0813">Transport</keyword>
<dbReference type="Pfam" id="PF02653">
    <property type="entry name" value="BPD_transp_2"/>
    <property type="match status" value="1"/>
</dbReference>
<keyword evidence="4" id="KW-0997">Cell inner membrane</keyword>
<feature type="transmembrane region" description="Helical" evidence="8">
    <location>
        <begin position="60"/>
        <end position="90"/>
    </location>
</feature>
<reference evidence="10" key="1">
    <citation type="journal article" date="2019" name="Int. J. Syst. Evol. Microbiol.">
        <title>The Global Catalogue of Microorganisms (GCM) 10K type strain sequencing project: providing services to taxonomists for standard genome sequencing and annotation.</title>
        <authorList>
            <consortium name="The Broad Institute Genomics Platform"/>
            <consortium name="The Broad Institute Genome Sequencing Center for Infectious Disease"/>
            <person name="Wu L."/>
            <person name="Ma J."/>
        </authorList>
    </citation>
    <scope>NUCLEOTIDE SEQUENCE [LARGE SCALE GENOMIC DNA]</scope>
    <source>
        <strain evidence="10">KCTC 42281</strain>
    </source>
</reference>
<dbReference type="PANTHER" id="PTHR32196">
    <property type="entry name" value="ABC TRANSPORTER PERMEASE PROTEIN YPHD-RELATED-RELATED"/>
    <property type="match status" value="1"/>
</dbReference>
<evidence type="ECO:0000256" key="1">
    <source>
        <dbReference type="ARBA" id="ARBA00004651"/>
    </source>
</evidence>
<evidence type="ECO:0000256" key="8">
    <source>
        <dbReference type="SAM" id="Phobius"/>
    </source>
</evidence>
<evidence type="ECO:0000256" key="2">
    <source>
        <dbReference type="ARBA" id="ARBA00022448"/>
    </source>
</evidence>
<keyword evidence="3" id="KW-1003">Cell membrane</keyword>
<evidence type="ECO:0000256" key="7">
    <source>
        <dbReference type="ARBA" id="ARBA00023136"/>
    </source>
</evidence>
<feature type="transmembrane region" description="Helical" evidence="8">
    <location>
        <begin position="219"/>
        <end position="241"/>
    </location>
</feature>
<feature type="transmembrane region" description="Helical" evidence="8">
    <location>
        <begin position="274"/>
        <end position="293"/>
    </location>
</feature>
<comment type="subcellular location">
    <subcellularLocation>
        <location evidence="1">Cell membrane</location>
        <topology evidence="1">Multi-pass membrane protein</topology>
    </subcellularLocation>
</comment>
<evidence type="ECO:0000256" key="3">
    <source>
        <dbReference type="ARBA" id="ARBA00022475"/>
    </source>
</evidence>
<keyword evidence="10" id="KW-1185">Reference proteome</keyword>
<keyword evidence="7 8" id="KW-0472">Membrane</keyword>
<keyword evidence="6 8" id="KW-1133">Transmembrane helix</keyword>
<evidence type="ECO:0000256" key="6">
    <source>
        <dbReference type="ARBA" id="ARBA00022989"/>
    </source>
</evidence>
<feature type="transmembrane region" description="Helical" evidence="8">
    <location>
        <begin position="102"/>
        <end position="121"/>
    </location>
</feature>
<dbReference type="PANTHER" id="PTHR32196:SF21">
    <property type="entry name" value="ABC TRANSPORTER PERMEASE PROTEIN YPHD-RELATED"/>
    <property type="match status" value="1"/>
</dbReference>
<evidence type="ECO:0000313" key="9">
    <source>
        <dbReference type="EMBL" id="MFC3703737.1"/>
    </source>
</evidence>
<accession>A0ABV7WWX4</accession>
<keyword evidence="5 8" id="KW-0812">Transmembrane</keyword>
<feature type="transmembrane region" description="Helical" evidence="8">
    <location>
        <begin position="128"/>
        <end position="146"/>
    </location>
</feature>
<name>A0ABV7WWX4_9HYPH</name>
<dbReference type="RefSeq" id="WP_380094758.1">
    <property type="nucleotide sequence ID" value="NZ_JBHRYD010000001.1"/>
</dbReference>